<organism evidence="2 3">
    <name type="scientific">Acaulospora morrowiae</name>
    <dbReference type="NCBI Taxonomy" id="94023"/>
    <lineage>
        <taxon>Eukaryota</taxon>
        <taxon>Fungi</taxon>
        <taxon>Fungi incertae sedis</taxon>
        <taxon>Mucoromycota</taxon>
        <taxon>Glomeromycotina</taxon>
        <taxon>Glomeromycetes</taxon>
        <taxon>Diversisporales</taxon>
        <taxon>Acaulosporaceae</taxon>
        <taxon>Acaulospora</taxon>
    </lineage>
</organism>
<evidence type="ECO:0000313" key="2">
    <source>
        <dbReference type="EMBL" id="CAG8503130.1"/>
    </source>
</evidence>
<feature type="region of interest" description="Disordered" evidence="1">
    <location>
        <begin position="1"/>
        <end position="62"/>
    </location>
</feature>
<keyword evidence="3" id="KW-1185">Reference proteome</keyword>
<feature type="compositionally biased region" description="Low complexity" evidence="1">
    <location>
        <begin position="29"/>
        <end position="41"/>
    </location>
</feature>
<feature type="compositionally biased region" description="Polar residues" evidence="1">
    <location>
        <begin position="50"/>
        <end position="62"/>
    </location>
</feature>
<dbReference type="OrthoDB" id="2381526at2759"/>
<protein>
    <submittedName>
        <fullName evidence="2">908_t:CDS:1</fullName>
    </submittedName>
</protein>
<name>A0A9N8ZPS9_9GLOM</name>
<dbReference type="AlphaFoldDB" id="A0A9N8ZPS9"/>
<dbReference type="EMBL" id="CAJVPV010001625">
    <property type="protein sequence ID" value="CAG8503130.1"/>
    <property type="molecule type" value="Genomic_DNA"/>
</dbReference>
<dbReference type="Proteomes" id="UP000789342">
    <property type="component" value="Unassembled WGS sequence"/>
</dbReference>
<reference evidence="2" key="1">
    <citation type="submission" date="2021-06" db="EMBL/GenBank/DDBJ databases">
        <authorList>
            <person name="Kallberg Y."/>
            <person name="Tangrot J."/>
            <person name="Rosling A."/>
        </authorList>
    </citation>
    <scope>NUCLEOTIDE SEQUENCE</scope>
    <source>
        <strain evidence="2">CL551</strain>
    </source>
</reference>
<evidence type="ECO:0000256" key="1">
    <source>
        <dbReference type="SAM" id="MobiDB-lite"/>
    </source>
</evidence>
<comment type="caution">
    <text evidence="2">The sequence shown here is derived from an EMBL/GenBank/DDBJ whole genome shotgun (WGS) entry which is preliminary data.</text>
</comment>
<feature type="compositionally biased region" description="Polar residues" evidence="1">
    <location>
        <begin position="7"/>
        <end position="28"/>
    </location>
</feature>
<gene>
    <name evidence="2" type="ORF">AMORRO_LOCUS3352</name>
</gene>
<sequence length="213" mass="24486">MPEATARPTSIYVSPSYNSKYSHSQTVYTSSPTSFTRPTSTIHEVPKPTSPSTSRLQSSALSRPSTIYTSANIAQSFKVIRRQRTRKSNSSRRDTRNVLNQTLDNFYNILRRTKTDQTVKSAKTWVNEYENYRKSVIYEEKEYERFQSSMMMDDDDSSLYRNSVYDRSYGASLGVTEKRVNSASAINGRRQMSKNSVGVEGYKINEPLYSNYF</sequence>
<proteinExistence type="predicted"/>
<evidence type="ECO:0000313" key="3">
    <source>
        <dbReference type="Proteomes" id="UP000789342"/>
    </source>
</evidence>
<accession>A0A9N8ZPS9</accession>